<protein>
    <recommendedName>
        <fullName evidence="4">BrnA antitoxin of type II toxin-antitoxin system</fullName>
    </recommendedName>
</protein>
<evidence type="ECO:0000313" key="2">
    <source>
        <dbReference type="EMBL" id="PWE46646.1"/>
    </source>
</evidence>
<evidence type="ECO:0000313" key="3">
    <source>
        <dbReference type="Proteomes" id="UP000245056"/>
    </source>
</evidence>
<accession>A0A2U2DB77</accession>
<dbReference type="Pfam" id="PF14384">
    <property type="entry name" value="BrnA_antitoxin"/>
    <property type="match status" value="1"/>
</dbReference>
<name>A0A2U2DB77_9PSED</name>
<dbReference type="Proteomes" id="UP000245056">
    <property type="component" value="Unassembled WGS sequence"/>
</dbReference>
<reference evidence="2 3" key="1">
    <citation type="submission" date="2018-05" db="EMBL/GenBank/DDBJ databases">
        <title>Genome sequences of two Antarctic strains of Pseudomonas prosekii: insights into adaptation to extreme conditions.</title>
        <authorList>
            <person name="Snopkova K."/>
            <person name="Dufkova K."/>
            <person name="Cejkova D."/>
            <person name="Sedlacek I."/>
            <person name="Smajs D."/>
        </authorList>
    </citation>
    <scope>NUCLEOTIDE SEQUENCE [LARGE SCALE GENOMIC DNA]</scope>
    <source>
        <strain evidence="2 3">P2673</strain>
    </source>
</reference>
<dbReference type="OrthoDB" id="5297245at2"/>
<sequence length="115" mass="12554">MTMKDEYDFSNAKRGPVASSKGKTRITIMLDDAVIEAARAVAENEGFGYQTVINNTLRQALLTDRGHATSADANGGTTFGHLKKGVTAMDLNNLERKLADALSEIRRVMELDVRP</sequence>
<gene>
    <name evidence="2" type="ORF">C9I49_06825</name>
</gene>
<evidence type="ECO:0008006" key="4">
    <source>
        <dbReference type="Google" id="ProtNLM"/>
    </source>
</evidence>
<comment type="caution">
    <text evidence="2">The sequence shown here is derived from an EMBL/GenBank/DDBJ whole genome shotgun (WGS) entry which is preliminary data.</text>
</comment>
<organism evidence="2 3">
    <name type="scientific">Pseudomonas prosekii</name>
    <dbReference type="NCBI Taxonomy" id="1148509"/>
    <lineage>
        <taxon>Bacteria</taxon>
        <taxon>Pseudomonadati</taxon>
        <taxon>Pseudomonadota</taxon>
        <taxon>Gammaproteobacteria</taxon>
        <taxon>Pseudomonadales</taxon>
        <taxon>Pseudomonadaceae</taxon>
        <taxon>Pseudomonas</taxon>
    </lineage>
</organism>
<proteinExistence type="predicted"/>
<dbReference type="AlphaFoldDB" id="A0A2U2DB77"/>
<evidence type="ECO:0000256" key="1">
    <source>
        <dbReference type="SAM" id="MobiDB-lite"/>
    </source>
</evidence>
<feature type="region of interest" description="Disordered" evidence="1">
    <location>
        <begin position="1"/>
        <end position="21"/>
    </location>
</feature>
<dbReference type="EMBL" id="QFAW01000007">
    <property type="protein sequence ID" value="PWE46646.1"/>
    <property type="molecule type" value="Genomic_DNA"/>
</dbReference>
<dbReference type="InterPro" id="IPR025528">
    <property type="entry name" value="BrnA_antitoxin"/>
</dbReference>